<organism evidence="2 3">
    <name type="scientific">Eumeta variegata</name>
    <name type="common">Bagworm moth</name>
    <name type="synonym">Eumeta japonica</name>
    <dbReference type="NCBI Taxonomy" id="151549"/>
    <lineage>
        <taxon>Eukaryota</taxon>
        <taxon>Metazoa</taxon>
        <taxon>Ecdysozoa</taxon>
        <taxon>Arthropoda</taxon>
        <taxon>Hexapoda</taxon>
        <taxon>Insecta</taxon>
        <taxon>Pterygota</taxon>
        <taxon>Neoptera</taxon>
        <taxon>Endopterygota</taxon>
        <taxon>Lepidoptera</taxon>
        <taxon>Glossata</taxon>
        <taxon>Ditrysia</taxon>
        <taxon>Tineoidea</taxon>
        <taxon>Psychidae</taxon>
        <taxon>Oiketicinae</taxon>
        <taxon>Eumeta</taxon>
    </lineage>
</organism>
<evidence type="ECO:0000313" key="3">
    <source>
        <dbReference type="Proteomes" id="UP000299102"/>
    </source>
</evidence>
<comment type="caution">
    <text evidence="2">The sequence shown here is derived from an EMBL/GenBank/DDBJ whole genome shotgun (WGS) entry which is preliminary data.</text>
</comment>
<dbReference type="Proteomes" id="UP000299102">
    <property type="component" value="Unassembled WGS sequence"/>
</dbReference>
<name>A0A4C1YW91_EUMVA</name>
<evidence type="ECO:0000313" key="2">
    <source>
        <dbReference type="EMBL" id="GBP78615.1"/>
    </source>
</evidence>
<protein>
    <submittedName>
        <fullName evidence="2">Uncharacterized protein</fullName>
    </submittedName>
</protein>
<feature type="region of interest" description="Disordered" evidence="1">
    <location>
        <begin position="1"/>
        <end position="27"/>
    </location>
</feature>
<proteinExistence type="predicted"/>
<dbReference type="AlphaFoldDB" id="A0A4C1YW91"/>
<reference evidence="2 3" key="1">
    <citation type="journal article" date="2019" name="Commun. Biol.">
        <title>The bagworm genome reveals a unique fibroin gene that provides high tensile strength.</title>
        <authorList>
            <person name="Kono N."/>
            <person name="Nakamura H."/>
            <person name="Ohtoshi R."/>
            <person name="Tomita M."/>
            <person name="Numata K."/>
            <person name="Arakawa K."/>
        </authorList>
    </citation>
    <scope>NUCLEOTIDE SEQUENCE [LARGE SCALE GENOMIC DNA]</scope>
</reference>
<dbReference type="EMBL" id="BGZK01001377">
    <property type="protein sequence ID" value="GBP78615.1"/>
    <property type="molecule type" value="Genomic_DNA"/>
</dbReference>
<sequence length="148" mass="16648">MFRNVSKLTEQFHESAPMSKCNDRRRRARGPPGHLWFLFDSDSMDFDSCLTDLREKATAVTHAHAYRRTRLIFLYRPTTPCSYDSSSGSSIYCNPYPGSDLVRHSGLDLGLYSGFALDPGPYSGLALDPGPYSGFALHPGLFRSRSRF</sequence>
<accession>A0A4C1YW91</accession>
<gene>
    <name evidence="2" type="ORF">EVAR_80625_1</name>
</gene>
<evidence type="ECO:0000256" key="1">
    <source>
        <dbReference type="SAM" id="MobiDB-lite"/>
    </source>
</evidence>
<keyword evidence="3" id="KW-1185">Reference proteome</keyword>